<reference evidence="5 6" key="1">
    <citation type="journal article" date="2018" name="Sci. Rep.">
        <title>Comparative genomics provides insights into the lifestyle and reveals functional heterogeneity of dark septate endophytic fungi.</title>
        <authorList>
            <person name="Knapp D.G."/>
            <person name="Nemeth J.B."/>
            <person name="Barry K."/>
            <person name="Hainaut M."/>
            <person name="Henrissat B."/>
            <person name="Johnson J."/>
            <person name="Kuo A."/>
            <person name="Lim J.H.P."/>
            <person name="Lipzen A."/>
            <person name="Nolan M."/>
            <person name="Ohm R.A."/>
            <person name="Tamas L."/>
            <person name="Grigoriev I.V."/>
            <person name="Spatafora J.W."/>
            <person name="Nagy L.G."/>
            <person name="Kovacs G.M."/>
        </authorList>
    </citation>
    <scope>NUCLEOTIDE SEQUENCE [LARGE SCALE GENOMIC DNA]</scope>
    <source>
        <strain evidence="5 6">DSE2036</strain>
    </source>
</reference>
<dbReference type="Gene3D" id="3.40.50.1820">
    <property type="entry name" value="alpha/beta hydrolase"/>
    <property type="match status" value="1"/>
</dbReference>
<dbReference type="InterPro" id="IPR050309">
    <property type="entry name" value="Type-B_Carboxylest/Lipase"/>
</dbReference>
<dbReference type="SUPFAM" id="SSF53474">
    <property type="entry name" value="alpha/beta-Hydrolases"/>
    <property type="match status" value="1"/>
</dbReference>
<evidence type="ECO:0000313" key="5">
    <source>
        <dbReference type="EMBL" id="PVI03976.1"/>
    </source>
</evidence>
<evidence type="ECO:0000256" key="3">
    <source>
        <dbReference type="RuleBase" id="RU361235"/>
    </source>
</evidence>
<feature type="domain" description="Carboxylesterase type B" evidence="4">
    <location>
        <begin position="35"/>
        <end position="526"/>
    </location>
</feature>
<dbReference type="EC" id="3.1.1.-" evidence="3"/>
<dbReference type="PROSITE" id="PS00122">
    <property type="entry name" value="CARBOXYLESTERASE_B_1"/>
    <property type="match status" value="1"/>
</dbReference>
<evidence type="ECO:0000259" key="4">
    <source>
        <dbReference type="Pfam" id="PF00135"/>
    </source>
</evidence>
<keyword evidence="6" id="KW-1185">Reference proteome</keyword>
<dbReference type="InterPro" id="IPR002018">
    <property type="entry name" value="CarbesteraseB"/>
</dbReference>
<evidence type="ECO:0000256" key="2">
    <source>
        <dbReference type="ARBA" id="ARBA00022801"/>
    </source>
</evidence>
<dbReference type="AlphaFoldDB" id="A0A2V1E106"/>
<organism evidence="5 6">
    <name type="scientific">Periconia macrospinosa</name>
    <dbReference type="NCBI Taxonomy" id="97972"/>
    <lineage>
        <taxon>Eukaryota</taxon>
        <taxon>Fungi</taxon>
        <taxon>Dikarya</taxon>
        <taxon>Ascomycota</taxon>
        <taxon>Pezizomycotina</taxon>
        <taxon>Dothideomycetes</taxon>
        <taxon>Pleosporomycetidae</taxon>
        <taxon>Pleosporales</taxon>
        <taxon>Massarineae</taxon>
        <taxon>Periconiaceae</taxon>
        <taxon>Periconia</taxon>
    </lineage>
</organism>
<dbReference type="Proteomes" id="UP000244855">
    <property type="component" value="Unassembled WGS sequence"/>
</dbReference>
<dbReference type="STRING" id="97972.A0A2V1E106"/>
<comment type="similarity">
    <text evidence="1 3">Belongs to the type-B carboxylesterase/lipase family.</text>
</comment>
<accession>A0A2V1E106</accession>
<gene>
    <name evidence="5" type="ORF">DM02DRAFT_519595</name>
</gene>
<dbReference type="InterPro" id="IPR029058">
    <property type="entry name" value="AB_hydrolase_fold"/>
</dbReference>
<keyword evidence="2 3" id="KW-0378">Hydrolase</keyword>
<name>A0A2V1E106_9PLEO</name>
<dbReference type="Pfam" id="PF00135">
    <property type="entry name" value="COesterase"/>
    <property type="match status" value="1"/>
</dbReference>
<dbReference type="PANTHER" id="PTHR11559">
    <property type="entry name" value="CARBOXYLESTERASE"/>
    <property type="match status" value="1"/>
</dbReference>
<evidence type="ECO:0000256" key="1">
    <source>
        <dbReference type="ARBA" id="ARBA00005964"/>
    </source>
</evidence>
<evidence type="ECO:0000313" key="6">
    <source>
        <dbReference type="Proteomes" id="UP000244855"/>
    </source>
</evidence>
<dbReference type="OrthoDB" id="408631at2759"/>
<protein>
    <recommendedName>
        <fullName evidence="3">Carboxylic ester hydrolase</fullName>
        <ecNumber evidence="3">3.1.1.-</ecNumber>
    </recommendedName>
</protein>
<dbReference type="InterPro" id="IPR019826">
    <property type="entry name" value="Carboxylesterase_B_AS"/>
</dbReference>
<proteinExistence type="inferred from homology"/>
<sequence>MALTAVFHNAFALPNNVTGSPIVTLNHVQYTGLHNATLHTNTYFSIPFAAPPVGPLRWKAPQPYVQSTNLTPNKTIVDATKRGPSCVQATPYPFWTEAPAPIPAGEGSENCLTLNVYTPDTATPTSNLPVMFNIHGGGYVVGAAGNEAPYAMLRHSKNAFIYVSIQYRLGAYGFLGGPKYASMGGAPNLGLQDQRLALKWTQENIAAFGGDPSKVTIMGGSAGGGSVTAQMMWSGGEEKPPFRAALADYPFWQQFIREDQLDKQFDALLEAAGCREKTLECLQEIPEDKLKNATQDTYTTAYFDGAYGYGHFYYGPYVDGEFLRGFPSEEFNAGRFAHVPTLVSRNGYEGFVFTNMSASFTPEDEKADLRKHFPYANQAVFDKLYEIYPNEAFNSTFWHRQTWFGDFSINCPTYTLASSLTKANTPVYKVVFNAGSQLHGAIGEFIGDLDYASRPGANVTIADTIKDYYVSFMLYLNPNAKSWSNLTKPVWREYAESKGEVMSFNYTAIGNVEDQWYDDTERCRFWEENGDVVGV</sequence>
<dbReference type="GO" id="GO:0016787">
    <property type="term" value="F:hydrolase activity"/>
    <property type="evidence" value="ECO:0007669"/>
    <property type="project" value="UniProtKB-KW"/>
</dbReference>
<dbReference type="EMBL" id="KZ805325">
    <property type="protein sequence ID" value="PVI03976.1"/>
    <property type="molecule type" value="Genomic_DNA"/>
</dbReference>